<feature type="non-terminal residue" evidence="1">
    <location>
        <position position="1"/>
    </location>
</feature>
<proteinExistence type="predicted"/>
<name>A0A154PG17_DUFNO</name>
<reference evidence="1 2" key="1">
    <citation type="submission" date="2015-07" db="EMBL/GenBank/DDBJ databases">
        <title>The genome of Dufourea novaeangliae.</title>
        <authorList>
            <person name="Pan H."/>
            <person name="Kapheim K."/>
        </authorList>
    </citation>
    <scope>NUCLEOTIDE SEQUENCE [LARGE SCALE GENOMIC DNA]</scope>
    <source>
        <strain evidence="1">0120121106</strain>
        <tissue evidence="1">Whole body</tissue>
    </source>
</reference>
<protein>
    <submittedName>
        <fullName evidence="1">Uncharacterized protein</fullName>
    </submittedName>
</protein>
<keyword evidence="2" id="KW-1185">Reference proteome</keyword>
<accession>A0A154PG17</accession>
<organism evidence="1 2">
    <name type="scientific">Dufourea novaeangliae</name>
    <name type="common">Sweat bee</name>
    <dbReference type="NCBI Taxonomy" id="178035"/>
    <lineage>
        <taxon>Eukaryota</taxon>
        <taxon>Metazoa</taxon>
        <taxon>Ecdysozoa</taxon>
        <taxon>Arthropoda</taxon>
        <taxon>Hexapoda</taxon>
        <taxon>Insecta</taxon>
        <taxon>Pterygota</taxon>
        <taxon>Neoptera</taxon>
        <taxon>Endopterygota</taxon>
        <taxon>Hymenoptera</taxon>
        <taxon>Apocrita</taxon>
        <taxon>Aculeata</taxon>
        <taxon>Apoidea</taxon>
        <taxon>Anthophila</taxon>
        <taxon>Halictidae</taxon>
        <taxon>Rophitinae</taxon>
        <taxon>Dufourea</taxon>
    </lineage>
</organism>
<dbReference type="AlphaFoldDB" id="A0A154PG17"/>
<evidence type="ECO:0000313" key="1">
    <source>
        <dbReference type="EMBL" id="KZC10826.1"/>
    </source>
</evidence>
<dbReference type="Proteomes" id="UP000076502">
    <property type="component" value="Unassembled WGS sequence"/>
</dbReference>
<gene>
    <name evidence="1" type="ORF">WN55_01525</name>
</gene>
<dbReference type="EMBL" id="KQ434899">
    <property type="protein sequence ID" value="KZC10826.1"/>
    <property type="molecule type" value="Genomic_DNA"/>
</dbReference>
<sequence>PYCHALRLQVMPSLVHLVETSLQHNGVILTGQRAQQLSSCAVQGRVNVTVCFDFRLEVLQQKTNTNLRMSATRKHT</sequence>
<evidence type="ECO:0000313" key="2">
    <source>
        <dbReference type="Proteomes" id="UP000076502"/>
    </source>
</evidence>